<gene>
    <name evidence="1" type="ORF">EVAR_40232_1</name>
</gene>
<reference evidence="1 2" key="1">
    <citation type="journal article" date="2019" name="Commun. Biol.">
        <title>The bagworm genome reveals a unique fibroin gene that provides high tensile strength.</title>
        <authorList>
            <person name="Kono N."/>
            <person name="Nakamura H."/>
            <person name="Ohtoshi R."/>
            <person name="Tomita M."/>
            <person name="Numata K."/>
            <person name="Arakawa K."/>
        </authorList>
    </citation>
    <scope>NUCLEOTIDE SEQUENCE [LARGE SCALE GENOMIC DNA]</scope>
</reference>
<organism evidence="1 2">
    <name type="scientific">Eumeta variegata</name>
    <name type="common">Bagworm moth</name>
    <name type="synonym">Eumeta japonica</name>
    <dbReference type="NCBI Taxonomy" id="151549"/>
    <lineage>
        <taxon>Eukaryota</taxon>
        <taxon>Metazoa</taxon>
        <taxon>Ecdysozoa</taxon>
        <taxon>Arthropoda</taxon>
        <taxon>Hexapoda</taxon>
        <taxon>Insecta</taxon>
        <taxon>Pterygota</taxon>
        <taxon>Neoptera</taxon>
        <taxon>Endopterygota</taxon>
        <taxon>Lepidoptera</taxon>
        <taxon>Glossata</taxon>
        <taxon>Ditrysia</taxon>
        <taxon>Tineoidea</taxon>
        <taxon>Psychidae</taxon>
        <taxon>Oiketicinae</taxon>
        <taxon>Eumeta</taxon>
    </lineage>
</organism>
<dbReference type="OrthoDB" id="4139357at2759"/>
<proteinExistence type="predicted"/>
<name>A0A4C1X7T2_EUMVA</name>
<comment type="caution">
    <text evidence="1">The sequence shown here is derived from an EMBL/GenBank/DDBJ whole genome shotgun (WGS) entry which is preliminary data.</text>
</comment>
<dbReference type="Proteomes" id="UP000299102">
    <property type="component" value="Unassembled WGS sequence"/>
</dbReference>
<dbReference type="AlphaFoldDB" id="A0A4C1X7T2"/>
<sequence>MFHKSGIKPNSAVRNAARLMTPAYSGFGNCSAAQSITYSLLGECTPRRVRGAYMMVMTATLMTTSCIYSGRY</sequence>
<evidence type="ECO:0000313" key="2">
    <source>
        <dbReference type="Proteomes" id="UP000299102"/>
    </source>
</evidence>
<accession>A0A4C1X7T2</accession>
<protein>
    <submittedName>
        <fullName evidence="1">Uncharacterized protein</fullName>
    </submittedName>
</protein>
<dbReference type="EMBL" id="BGZK01000772">
    <property type="protein sequence ID" value="GBP59848.1"/>
    <property type="molecule type" value="Genomic_DNA"/>
</dbReference>
<evidence type="ECO:0000313" key="1">
    <source>
        <dbReference type="EMBL" id="GBP59848.1"/>
    </source>
</evidence>
<keyword evidence="2" id="KW-1185">Reference proteome</keyword>